<dbReference type="AlphaFoldDB" id="A0A3B0WS12"/>
<protein>
    <submittedName>
        <fullName evidence="1">Uncharacterized protein</fullName>
    </submittedName>
</protein>
<sequence>MNTVPATVLKSNNFPSAFLFNPSTVDLFTPINGLTGSVANAPYIHCFNN</sequence>
<reference evidence="1" key="1">
    <citation type="submission" date="2018-06" db="EMBL/GenBank/DDBJ databases">
        <authorList>
            <person name="Zhirakovskaya E."/>
        </authorList>
    </citation>
    <scope>NUCLEOTIDE SEQUENCE</scope>
</reference>
<accession>A0A3B0WS12</accession>
<gene>
    <name evidence="1" type="ORF">MNBD_GAMMA05-343</name>
</gene>
<proteinExistence type="predicted"/>
<evidence type="ECO:0000313" key="1">
    <source>
        <dbReference type="EMBL" id="VAW53397.1"/>
    </source>
</evidence>
<name>A0A3B0WS12_9ZZZZ</name>
<organism evidence="1">
    <name type="scientific">hydrothermal vent metagenome</name>
    <dbReference type="NCBI Taxonomy" id="652676"/>
    <lineage>
        <taxon>unclassified sequences</taxon>
        <taxon>metagenomes</taxon>
        <taxon>ecological metagenomes</taxon>
    </lineage>
</organism>
<dbReference type="EMBL" id="UOFE01000034">
    <property type="protein sequence ID" value="VAW53397.1"/>
    <property type="molecule type" value="Genomic_DNA"/>
</dbReference>